<evidence type="ECO:0000313" key="15">
    <source>
        <dbReference type="Proteomes" id="UP000231157"/>
    </source>
</evidence>
<evidence type="ECO:0000256" key="7">
    <source>
        <dbReference type="ARBA" id="ARBA00022917"/>
    </source>
</evidence>
<dbReference type="Gene3D" id="3.30.1360.70">
    <property type="entry name" value="Arginyl tRNA synthetase N-terminal domain"/>
    <property type="match status" value="1"/>
</dbReference>
<comment type="similarity">
    <text evidence="2 10 11">Belongs to the class-I aminoacyl-tRNA synthetase family.</text>
</comment>
<evidence type="ECO:0000256" key="10">
    <source>
        <dbReference type="HAMAP-Rule" id="MF_00123"/>
    </source>
</evidence>
<dbReference type="InterPro" id="IPR014729">
    <property type="entry name" value="Rossmann-like_a/b/a_fold"/>
</dbReference>
<dbReference type="Gene3D" id="1.10.730.10">
    <property type="entry name" value="Isoleucyl-tRNA Synthetase, Domain 1"/>
    <property type="match status" value="1"/>
</dbReference>
<dbReference type="AlphaFoldDB" id="A0A2H0URF2"/>
<keyword evidence="7 10" id="KW-0648">Protein biosynthesis</keyword>
<evidence type="ECO:0000256" key="1">
    <source>
        <dbReference type="ARBA" id="ARBA00004496"/>
    </source>
</evidence>
<dbReference type="SUPFAM" id="SSF55190">
    <property type="entry name" value="Arginyl-tRNA synthetase (ArgRS), N-terminal 'additional' domain"/>
    <property type="match status" value="1"/>
</dbReference>
<dbReference type="Gene3D" id="3.40.50.620">
    <property type="entry name" value="HUPs"/>
    <property type="match status" value="1"/>
</dbReference>
<dbReference type="Pfam" id="PF05746">
    <property type="entry name" value="DALR_1"/>
    <property type="match status" value="1"/>
</dbReference>
<keyword evidence="5 10" id="KW-0547">Nucleotide-binding</keyword>
<evidence type="ECO:0000259" key="12">
    <source>
        <dbReference type="SMART" id="SM00836"/>
    </source>
</evidence>
<keyword evidence="8 10" id="KW-0030">Aminoacyl-tRNA synthetase</keyword>
<evidence type="ECO:0000256" key="8">
    <source>
        <dbReference type="ARBA" id="ARBA00023146"/>
    </source>
</evidence>
<feature type="domain" description="Arginyl tRNA synthetase N-terminal" evidence="13">
    <location>
        <begin position="3"/>
        <end position="83"/>
    </location>
</feature>
<feature type="domain" description="DALR anticodon binding" evidence="12">
    <location>
        <begin position="422"/>
        <end position="536"/>
    </location>
</feature>
<dbReference type="FunFam" id="1.10.730.10:FF:000008">
    <property type="entry name" value="Arginine--tRNA ligase"/>
    <property type="match status" value="1"/>
</dbReference>
<protein>
    <recommendedName>
        <fullName evidence="10">Arginine--tRNA ligase</fullName>
        <ecNumber evidence="10">6.1.1.19</ecNumber>
    </recommendedName>
    <alternativeName>
        <fullName evidence="10">Arginyl-tRNA synthetase</fullName>
        <shortName evidence="10">ArgRS</shortName>
    </alternativeName>
</protein>
<dbReference type="GO" id="GO:0006420">
    <property type="term" value="P:arginyl-tRNA aminoacylation"/>
    <property type="evidence" value="ECO:0007669"/>
    <property type="project" value="UniProtKB-UniRule"/>
</dbReference>
<evidence type="ECO:0000256" key="9">
    <source>
        <dbReference type="ARBA" id="ARBA00049339"/>
    </source>
</evidence>
<sequence>MIKRIEEIIKKAVGEDAVFTVEVPPDQKMGDYMTNVALRVASTLKKSPEEAAREIAEKIIKADKGKMFSDVSVAGPGFINFFVNPKFFYEELSEMLRMGDEYGGSDEGNGKKVRIEYVSANPTGPIHIGNLRGGPIGETLARVFEKSGFKVLREYVHNDAGTQVEKLGETLWYWYEKLRGNEASFPDGGYRGDYGKEVAEAVAEALGPNLEKSQISEIIAFGLNHIFEENKETLKRIGITFDKIVSESNLISSGATEEVVSEMKSLNVTKERDGALWFVPNDEFLSDRESVIVRSSGQPTYFASDIAYHKEKFTSGYDLVFDIFGSNHHGHAPKLQALTKLFGFNPQNFIVLLYQYVRIKRGDEAVTMSKRAGTYVTAKEVLDEVGPDNVIFFLLMHSLTTHIDFDLDLAKKKSLENPVYYVQYAYVRAKRILEESGMEPMVSDLSLLNTQPELALIKKLSNFPEVVSMVCKTYEVHRITHYATELAREFHSFYEKTRVLVDDKDLSMARLNLVRSVVIVLANTLNLIGVSKPESM</sequence>
<dbReference type="HAMAP" id="MF_00123">
    <property type="entry name" value="Arg_tRNA_synth"/>
    <property type="match status" value="1"/>
</dbReference>
<evidence type="ECO:0000256" key="6">
    <source>
        <dbReference type="ARBA" id="ARBA00022840"/>
    </source>
</evidence>
<dbReference type="PRINTS" id="PR01038">
    <property type="entry name" value="TRNASYNTHARG"/>
</dbReference>
<evidence type="ECO:0000313" key="14">
    <source>
        <dbReference type="EMBL" id="PIR89012.1"/>
    </source>
</evidence>
<name>A0A2H0URF2_9BACT</name>
<dbReference type="Pfam" id="PF00750">
    <property type="entry name" value="tRNA-synt_1d"/>
    <property type="match status" value="2"/>
</dbReference>
<evidence type="ECO:0000256" key="5">
    <source>
        <dbReference type="ARBA" id="ARBA00022741"/>
    </source>
</evidence>
<dbReference type="PANTHER" id="PTHR11956:SF5">
    <property type="entry name" value="ARGININE--TRNA LIGASE, CYTOPLASMIC"/>
    <property type="match status" value="1"/>
</dbReference>
<dbReference type="GO" id="GO:0005524">
    <property type="term" value="F:ATP binding"/>
    <property type="evidence" value="ECO:0007669"/>
    <property type="project" value="UniProtKB-UniRule"/>
</dbReference>
<keyword evidence="3 10" id="KW-0963">Cytoplasm</keyword>
<dbReference type="EC" id="6.1.1.19" evidence="10"/>
<dbReference type="PROSITE" id="PS00178">
    <property type="entry name" value="AA_TRNA_LIGASE_I"/>
    <property type="match status" value="1"/>
</dbReference>
<accession>A0A2H0URF2</accession>
<dbReference type="InterPro" id="IPR001412">
    <property type="entry name" value="aa-tRNA-synth_I_CS"/>
</dbReference>
<comment type="subcellular location">
    <subcellularLocation>
        <location evidence="1 10">Cytoplasm</location>
    </subcellularLocation>
</comment>
<comment type="caution">
    <text evidence="14">The sequence shown here is derived from an EMBL/GenBank/DDBJ whole genome shotgun (WGS) entry which is preliminary data.</text>
</comment>
<keyword evidence="6 10" id="KW-0067">ATP-binding</keyword>
<dbReference type="GO" id="GO:0004814">
    <property type="term" value="F:arginine-tRNA ligase activity"/>
    <property type="evidence" value="ECO:0007669"/>
    <property type="project" value="UniProtKB-UniRule"/>
</dbReference>
<proteinExistence type="inferred from homology"/>
<evidence type="ECO:0000256" key="4">
    <source>
        <dbReference type="ARBA" id="ARBA00022598"/>
    </source>
</evidence>
<dbReference type="Proteomes" id="UP000231157">
    <property type="component" value="Unassembled WGS sequence"/>
</dbReference>
<dbReference type="SMART" id="SM00836">
    <property type="entry name" value="DALR_1"/>
    <property type="match status" value="1"/>
</dbReference>
<dbReference type="InterPro" id="IPR035684">
    <property type="entry name" value="ArgRS_core"/>
</dbReference>
<dbReference type="SUPFAM" id="SSF47323">
    <property type="entry name" value="Anticodon-binding domain of a subclass of class I aminoacyl-tRNA synthetases"/>
    <property type="match status" value="1"/>
</dbReference>
<dbReference type="InterPro" id="IPR008909">
    <property type="entry name" value="DALR_anticod-bd"/>
</dbReference>
<comment type="catalytic activity">
    <reaction evidence="9 10">
        <text>tRNA(Arg) + L-arginine + ATP = L-arginyl-tRNA(Arg) + AMP + diphosphate</text>
        <dbReference type="Rhea" id="RHEA:20301"/>
        <dbReference type="Rhea" id="RHEA-COMP:9658"/>
        <dbReference type="Rhea" id="RHEA-COMP:9673"/>
        <dbReference type="ChEBI" id="CHEBI:30616"/>
        <dbReference type="ChEBI" id="CHEBI:32682"/>
        <dbReference type="ChEBI" id="CHEBI:33019"/>
        <dbReference type="ChEBI" id="CHEBI:78442"/>
        <dbReference type="ChEBI" id="CHEBI:78513"/>
        <dbReference type="ChEBI" id="CHEBI:456215"/>
        <dbReference type="EC" id="6.1.1.19"/>
    </reaction>
</comment>
<dbReference type="EMBL" id="PFAZ01000009">
    <property type="protein sequence ID" value="PIR89012.1"/>
    <property type="molecule type" value="Genomic_DNA"/>
</dbReference>
<dbReference type="InterPro" id="IPR009080">
    <property type="entry name" value="tRNAsynth_Ia_anticodon-bd"/>
</dbReference>
<keyword evidence="4 10" id="KW-0436">Ligase</keyword>
<dbReference type="InterPro" id="IPR005148">
    <property type="entry name" value="Arg-tRNA-synth_N"/>
</dbReference>
<dbReference type="InterPro" id="IPR036695">
    <property type="entry name" value="Arg-tRNA-synth_N_sf"/>
</dbReference>
<dbReference type="Pfam" id="PF03485">
    <property type="entry name" value="Arg_tRNA_synt_N"/>
    <property type="match status" value="1"/>
</dbReference>
<evidence type="ECO:0000256" key="11">
    <source>
        <dbReference type="RuleBase" id="RU363038"/>
    </source>
</evidence>
<feature type="short sequence motif" description="'HIGH' region" evidence="10">
    <location>
        <begin position="120"/>
        <end position="130"/>
    </location>
</feature>
<organism evidence="14 15">
    <name type="scientific">Candidatus Harrisonbacteria bacterium CG10_big_fil_rev_8_21_14_0_10_40_38</name>
    <dbReference type="NCBI Taxonomy" id="1974583"/>
    <lineage>
        <taxon>Bacteria</taxon>
        <taxon>Candidatus Harrisoniibacteriota</taxon>
    </lineage>
</organism>
<gene>
    <name evidence="10" type="primary">argS</name>
    <name evidence="14" type="ORF">COU07_03935</name>
</gene>
<dbReference type="NCBIfam" id="TIGR00456">
    <property type="entry name" value="argS"/>
    <property type="match status" value="1"/>
</dbReference>
<evidence type="ECO:0000256" key="3">
    <source>
        <dbReference type="ARBA" id="ARBA00022490"/>
    </source>
</evidence>
<dbReference type="SUPFAM" id="SSF52374">
    <property type="entry name" value="Nucleotidylyl transferase"/>
    <property type="match status" value="1"/>
</dbReference>
<reference evidence="15" key="1">
    <citation type="submission" date="2017-09" db="EMBL/GenBank/DDBJ databases">
        <title>Depth-based differentiation of microbial function through sediment-hosted aquifers and enrichment of novel symbionts in the deep terrestrial subsurface.</title>
        <authorList>
            <person name="Probst A.J."/>
            <person name="Ladd B."/>
            <person name="Jarett J.K."/>
            <person name="Geller-Mcgrath D.E."/>
            <person name="Sieber C.M.K."/>
            <person name="Emerson J.B."/>
            <person name="Anantharaman K."/>
            <person name="Thomas B.C."/>
            <person name="Malmstrom R."/>
            <person name="Stieglmeier M."/>
            <person name="Klingl A."/>
            <person name="Woyke T."/>
            <person name="Ryan C.M."/>
            <person name="Banfield J.F."/>
        </authorList>
    </citation>
    <scope>NUCLEOTIDE SEQUENCE [LARGE SCALE GENOMIC DNA]</scope>
</reference>
<dbReference type="SMART" id="SM01016">
    <property type="entry name" value="Arg_tRNA_synt_N"/>
    <property type="match status" value="1"/>
</dbReference>
<comment type="subunit">
    <text evidence="10">Monomer.</text>
</comment>
<dbReference type="GO" id="GO:0005737">
    <property type="term" value="C:cytoplasm"/>
    <property type="evidence" value="ECO:0007669"/>
    <property type="project" value="UniProtKB-SubCell"/>
</dbReference>
<dbReference type="PANTHER" id="PTHR11956">
    <property type="entry name" value="ARGINYL-TRNA SYNTHETASE"/>
    <property type="match status" value="1"/>
</dbReference>
<evidence type="ECO:0000259" key="13">
    <source>
        <dbReference type="SMART" id="SM01016"/>
    </source>
</evidence>
<dbReference type="InterPro" id="IPR001278">
    <property type="entry name" value="Arg-tRNA-ligase"/>
</dbReference>
<evidence type="ECO:0000256" key="2">
    <source>
        <dbReference type="ARBA" id="ARBA00005594"/>
    </source>
</evidence>